<dbReference type="EMBL" id="CAFAAA010000002">
    <property type="protein sequence ID" value="CAB4772841.1"/>
    <property type="molecule type" value="Genomic_DNA"/>
</dbReference>
<evidence type="ECO:0000313" key="1">
    <source>
        <dbReference type="EMBL" id="CAB4772841.1"/>
    </source>
</evidence>
<accession>A0A6J7B0I0</accession>
<proteinExistence type="predicted"/>
<dbReference type="Pfam" id="PF11903">
    <property type="entry name" value="ParD_like"/>
    <property type="match status" value="1"/>
</dbReference>
<organism evidence="2">
    <name type="scientific">freshwater metagenome</name>
    <dbReference type="NCBI Taxonomy" id="449393"/>
    <lineage>
        <taxon>unclassified sequences</taxon>
        <taxon>metagenomes</taxon>
        <taxon>ecological metagenomes</taxon>
    </lineage>
</organism>
<gene>
    <name evidence="1" type="ORF">UFOPK2942_00182</name>
    <name evidence="2" type="ORF">UFOPK3232_01135</name>
    <name evidence="3" type="ORF">UFOPK4242_01215</name>
</gene>
<protein>
    <submittedName>
        <fullName evidence="2">Unannotated protein</fullName>
    </submittedName>
</protein>
<name>A0A6J7B0I0_9ZZZZ</name>
<dbReference type="AlphaFoldDB" id="A0A6J7B0I0"/>
<reference evidence="2" key="1">
    <citation type="submission" date="2020-05" db="EMBL/GenBank/DDBJ databases">
        <authorList>
            <person name="Chiriac C."/>
            <person name="Salcher M."/>
            <person name="Ghai R."/>
            <person name="Kavagutti S V."/>
        </authorList>
    </citation>
    <scope>NUCLEOTIDE SEQUENCE</scope>
</reference>
<dbReference type="EMBL" id="CAFBQC010000086">
    <property type="protein sequence ID" value="CAB5043591.1"/>
    <property type="molecule type" value="Genomic_DNA"/>
</dbReference>
<dbReference type="InterPro" id="IPR021831">
    <property type="entry name" value="ParD-like"/>
</dbReference>
<dbReference type="EMBL" id="CAFARE010000052">
    <property type="protein sequence ID" value="CAB4838996.1"/>
    <property type="molecule type" value="Genomic_DNA"/>
</dbReference>
<evidence type="ECO:0000313" key="3">
    <source>
        <dbReference type="EMBL" id="CAB5043591.1"/>
    </source>
</evidence>
<evidence type="ECO:0000313" key="2">
    <source>
        <dbReference type="EMBL" id="CAB4838996.1"/>
    </source>
</evidence>
<sequence length="102" mass="11228">MKIKDLVGWGYGGKRLLLDTFTDMVWQLKGVLTMATNVKLSDDLVQAAGRIAAIEHRSIPKQIEFYFKIAAIAEANPDLSFALIKEILKSDAETAAGHYAFG</sequence>